<protein>
    <submittedName>
        <fullName evidence="2">Uncharacterized protein</fullName>
    </submittedName>
</protein>
<organism evidence="2 3">
    <name type="scientific">Artemisia annua</name>
    <name type="common">Sweet wormwood</name>
    <dbReference type="NCBI Taxonomy" id="35608"/>
    <lineage>
        <taxon>Eukaryota</taxon>
        <taxon>Viridiplantae</taxon>
        <taxon>Streptophyta</taxon>
        <taxon>Embryophyta</taxon>
        <taxon>Tracheophyta</taxon>
        <taxon>Spermatophyta</taxon>
        <taxon>Magnoliopsida</taxon>
        <taxon>eudicotyledons</taxon>
        <taxon>Gunneridae</taxon>
        <taxon>Pentapetalae</taxon>
        <taxon>asterids</taxon>
        <taxon>campanulids</taxon>
        <taxon>Asterales</taxon>
        <taxon>Asteraceae</taxon>
        <taxon>Asteroideae</taxon>
        <taxon>Anthemideae</taxon>
        <taxon>Artemisiinae</taxon>
        <taxon>Artemisia</taxon>
    </lineage>
</organism>
<keyword evidence="3" id="KW-1185">Reference proteome</keyword>
<name>A0A2U1L2E3_ARTAN</name>
<reference evidence="2 3" key="1">
    <citation type="journal article" date="2018" name="Mol. Plant">
        <title>The genome of Artemisia annua provides insight into the evolution of Asteraceae family and artemisinin biosynthesis.</title>
        <authorList>
            <person name="Shen Q."/>
            <person name="Zhang L."/>
            <person name="Liao Z."/>
            <person name="Wang S."/>
            <person name="Yan T."/>
            <person name="Shi P."/>
            <person name="Liu M."/>
            <person name="Fu X."/>
            <person name="Pan Q."/>
            <person name="Wang Y."/>
            <person name="Lv Z."/>
            <person name="Lu X."/>
            <person name="Zhang F."/>
            <person name="Jiang W."/>
            <person name="Ma Y."/>
            <person name="Chen M."/>
            <person name="Hao X."/>
            <person name="Li L."/>
            <person name="Tang Y."/>
            <person name="Lv G."/>
            <person name="Zhou Y."/>
            <person name="Sun X."/>
            <person name="Brodelius P.E."/>
            <person name="Rose J.K.C."/>
            <person name="Tang K."/>
        </authorList>
    </citation>
    <scope>NUCLEOTIDE SEQUENCE [LARGE SCALE GENOMIC DNA]</scope>
    <source>
        <strain evidence="3">cv. Huhao1</strain>
        <tissue evidence="2">Leaf</tissue>
    </source>
</reference>
<gene>
    <name evidence="2" type="ORF">CTI12_AA538170</name>
</gene>
<dbReference type="Proteomes" id="UP000245207">
    <property type="component" value="Unassembled WGS sequence"/>
</dbReference>
<dbReference type="EMBL" id="PKPP01011975">
    <property type="protein sequence ID" value="PWA43182.1"/>
    <property type="molecule type" value="Genomic_DNA"/>
</dbReference>
<dbReference type="AlphaFoldDB" id="A0A2U1L2E3"/>
<evidence type="ECO:0000256" key="1">
    <source>
        <dbReference type="SAM" id="MobiDB-lite"/>
    </source>
</evidence>
<comment type="caution">
    <text evidence="2">The sequence shown here is derived from an EMBL/GenBank/DDBJ whole genome shotgun (WGS) entry which is preliminary data.</text>
</comment>
<feature type="compositionally biased region" description="Low complexity" evidence="1">
    <location>
        <begin position="197"/>
        <end position="208"/>
    </location>
</feature>
<evidence type="ECO:0000313" key="2">
    <source>
        <dbReference type="EMBL" id="PWA43182.1"/>
    </source>
</evidence>
<sequence>MERRIDPDAVFDYVELQIFPNHNSKPLQLWEENWEVLSEDILHNKRKIFNYPELELTEEQIKNYCLIEIQQLLNRNGRSLADFPDLPRPDPSLLTNLDNRLIREALDFDAKLSATVDDSTKVIITRLKEERRRVEENPDYKLAPSTKKLRDKSFRARHKRRRYLNLEPTTAIEATPLDTIHPTKNSGSEEMHKDYASHIIGPSSSPSHETLTESSG</sequence>
<accession>A0A2U1L2E3</accession>
<dbReference type="OrthoDB" id="1751583at2759"/>
<feature type="compositionally biased region" description="Basic and acidic residues" evidence="1">
    <location>
        <begin position="187"/>
        <end position="196"/>
    </location>
</feature>
<proteinExistence type="predicted"/>
<feature type="region of interest" description="Disordered" evidence="1">
    <location>
        <begin position="159"/>
        <end position="216"/>
    </location>
</feature>
<evidence type="ECO:0000313" key="3">
    <source>
        <dbReference type="Proteomes" id="UP000245207"/>
    </source>
</evidence>